<keyword evidence="6" id="KW-0503">Monooxygenase</keyword>
<dbReference type="EMBL" id="CP001804">
    <property type="protein sequence ID" value="ACY13430.1"/>
    <property type="molecule type" value="Genomic_DNA"/>
</dbReference>
<dbReference type="Pfam" id="PF00067">
    <property type="entry name" value="p450"/>
    <property type="match status" value="1"/>
</dbReference>
<dbReference type="PRINTS" id="PR00463">
    <property type="entry name" value="EP450I"/>
</dbReference>
<evidence type="ECO:0000256" key="6">
    <source>
        <dbReference type="ARBA" id="ARBA00023033"/>
    </source>
</evidence>
<dbReference type="AlphaFoldDB" id="D0LP65"/>
<keyword evidence="2 7" id="KW-0349">Heme</keyword>
<dbReference type="Proteomes" id="UP000001880">
    <property type="component" value="Chromosome"/>
</dbReference>
<evidence type="ECO:0000313" key="8">
    <source>
        <dbReference type="EMBL" id="ACY13430.1"/>
    </source>
</evidence>
<evidence type="ECO:0000256" key="1">
    <source>
        <dbReference type="ARBA" id="ARBA00010617"/>
    </source>
</evidence>
<keyword evidence="9" id="KW-1185">Reference proteome</keyword>
<dbReference type="GO" id="GO:0016705">
    <property type="term" value="F:oxidoreductase activity, acting on paired donors, with incorporation or reduction of molecular oxygen"/>
    <property type="evidence" value="ECO:0007669"/>
    <property type="project" value="InterPro"/>
</dbReference>
<keyword evidence="4" id="KW-0560">Oxidoreductase</keyword>
<protein>
    <submittedName>
        <fullName evidence="8">Cytochrome P450</fullName>
    </submittedName>
</protein>
<dbReference type="InterPro" id="IPR002401">
    <property type="entry name" value="Cyt_P450_E_grp-I"/>
</dbReference>
<dbReference type="PRINTS" id="PR00385">
    <property type="entry name" value="P450"/>
</dbReference>
<name>D0LP65_HALO1</name>
<dbReference type="InterPro" id="IPR001128">
    <property type="entry name" value="Cyt_P450"/>
</dbReference>
<dbReference type="GO" id="GO:0005506">
    <property type="term" value="F:iron ion binding"/>
    <property type="evidence" value="ECO:0007669"/>
    <property type="project" value="InterPro"/>
</dbReference>
<comment type="similarity">
    <text evidence="1">Belongs to the cytochrome P450 family.</text>
</comment>
<dbReference type="PANTHER" id="PTHR24291:SF50">
    <property type="entry name" value="BIFUNCTIONAL ALBAFLAVENONE MONOOXYGENASE_TERPENE SYNTHASE"/>
    <property type="match status" value="1"/>
</dbReference>
<evidence type="ECO:0000256" key="4">
    <source>
        <dbReference type="ARBA" id="ARBA00023002"/>
    </source>
</evidence>
<dbReference type="Gene3D" id="1.10.630.10">
    <property type="entry name" value="Cytochrome P450"/>
    <property type="match status" value="1"/>
</dbReference>
<sequence length="444" mass="49840">MKHAHPPRLSPFEHTRQLLASPFQWLVDSQTRTGDIARLGIGHQSVLLSSHPEHADHVFRRHARRYARAGRFWDALPGIFGRGLLMTADETWLRHRRLLQRFFRRDHLLSIAEPLLATIEDAVARHLGTVRGPRVLDVHPVLEAIVLECMITLVFGTRLSDADRAQVRSQITWLTRRVPQALLYSTLPASLARVVRNRYAENLLAFRRRIAAMAADCRREPSVSDDMLSELVWAASPGGAVLPDAEIEDEIINVFIAGLDTSVLGVTWAVALTATHPAEGEGISSEGRALGAHRRLRPEHIDALTRSLWVFQEGLRLYPPIWFSPRLALADDEFGGCELAAGSTVIRMTHVLHRHPQFWAESERFLPERFEPGRCPARHRAAWVPYGLGPHVCIGRHLAAILSQAIITILFARYRLELSGRMPRPLLRASLAPQGGVPVRISPI</sequence>
<keyword evidence="5 7" id="KW-0408">Iron</keyword>
<evidence type="ECO:0000256" key="2">
    <source>
        <dbReference type="ARBA" id="ARBA00022617"/>
    </source>
</evidence>
<comment type="cofactor">
    <cofactor evidence="7">
        <name>heme</name>
        <dbReference type="ChEBI" id="CHEBI:30413"/>
    </cofactor>
</comment>
<dbReference type="SUPFAM" id="SSF48264">
    <property type="entry name" value="Cytochrome P450"/>
    <property type="match status" value="1"/>
</dbReference>
<dbReference type="RefSeq" id="WP_012826053.1">
    <property type="nucleotide sequence ID" value="NC_013440.1"/>
</dbReference>
<reference evidence="8 9" key="1">
    <citation type="journal article" date="2010" name="Stand. Genomic Sci.">
        <title>Complete genome sequence of Haliangium ochraceum type strain (SMP-2).</title>
        <authorList>
            <consortium name="US DOE Joint Genome Institute (JGI-PGF)"/>
            <person name="Ivanova N."/>
            <person name="Daum C."/>
            <person name="Lang E."/>
            <person name="Abt B."/>
            <person name="Kopitz M."/>
            <person name="Saunders E."/>
            <person name="Lapidus A."/>
            <person name="Lucas S."/>
            <person name="Glavina Del Rio T."/>
            <person name="Nolan M."/>
            <person name="Tice H."/>
            <person name="Copeland A."/>
            <person name="Cheng J.F."/>
            <person name="Chen F."/>
            <person name="Bruce D."/>
            <person name="Goodwin L."/>
            <person name="Pitluck S."/>
            <person name="Mavromatis K."/>
            <person name="Pati A."/>
            <person name="Mikhailova N."/>
            <person name="Chen A."/>
            <person name="Palaniappan K."/>
            <person name="Land M."/>
            <person name="Hauser L."/>
            <person name="Chang Y.J."/>
            <person name="Jeffries C.D."/>
            <person name="Detter J.C."/>
            <person name="Brettin T."/>
            <person name="Rohde M."/>
            <person name="Goker M."/>
            <person name="Bristow J."/>
            <person name="Markowitz V."/>
            <person name="Eisen J.A."/>
            <person name="Hugenholtz P."/>
            <person name="Kyrpides N.C."/>
            <person name="Klenk H.P."/>
        </authorList>
    </citation>
    <scope>NUCLEOTIDE SEQUENCE [LARGE SCALE GENOMIC DNA]</scope>
    <source>
        <strain evidence="9">DSM 14365 / CIP 107738 / JCM 11303 / AJ 13395 / SMP-2</strain>
    </source>
</reference>
<dbReference type="PANTHER" id="PTHR24291">
    <property type="entry name" value="CYTOCHROME P450 FAMILY 4"/>
    <property type="match status" value="1"/>
</dbReference>
<organism evidence="8 9">
    <name type="scientific">Haliangium ochraceum (strain DSM 14365 / JCM 11303 / SMP-2)</name>
    <dbReference type="NCBI Taxonomy" id="502025"/>
    <lineage>
        <taxon>Bacteria</taxon>
        <taxon>Pseudomonadati</taxon>
        <taxon>Myxococcota</taxon>
        <taxon>Polyangia</taxon>
        <taxon>Haliangiales</taxon>
        <taxon>Kofleriaceae</taxon>
        <taxon>Haliangium</taxon>
    </lineage>
</organism>
<dbReference type="InterPro" id="IPR036396">
    <property type="entry name" value="Cyt_P450_sf"/>
</dbReference>
<accession>D0LP65</accession>
<feature type="binding site" description="axial binding residue" evidence="7">
    <location>
        <position position="393"/>
    </location>
    <ligand>
        <name>heme</name>
        <dbReference type="ChEBI" id="CHEBI:30413"/>
    </ligand>
    <ligandPart>
        <name>Fe</name>
        <dbReference type="ChEBI" id="CHEBI:18248"/>
    </ligandPart>
</feature>
<dbReference type="KEGG" id="hoh:Hoch_0814"/>
<gene>
    <name evidence="8" type="ordered locus">Hoch_0814</name>
</gene>
<dbReference type="InterPro" id="IPR050196">
    <property type="entry name" value="Cytochrome_P450_Monoox"/>
</dbReference>
<dbReference type="STRING" id="502025.Hoch_0814"/>
<evidence type="ECO:0000313" key="9">
    <source>
        <dbReference type="Proteomes" id="UP000001880"/>
    </source>
</evidence>
<proteinExistence type="inferred from homology"/>
<dbReference type="GO" id="GO:0004497">
    <property type="term" value="F:monooxygenase activity"/>
    <property type="evidence" value="ECO:0007669"/>
    <property type="project" value="UniProtKB-KW"/>
</dbReference>
<dbReference type="GO" id="GO:0020037">
    <property type="term" value="F:heme binding"/>
    <property type="evidence" value="ECO:0007669"/>
    <property type="project" value="InterPro"/>
</dbReference>
<evidence type="ECO:0000256" key="5">
    <source>
        <dbReference type="ARBA" id="ARBA00023004"/>
    </source>
</evidence>
<dbReference type="eggNOG" id="COG2124">
    <property type="taxonomic scope" value="Bacteria"/>
</dbReference>
<evidence type="ECO:0000256" key="7">
    <source>
        <dbReference type="PIRSR" id="PIRSR602401-1"/>
    </source>
</evidence>
<keyword evidence="3 7" id="KW-0479">Metal-binding</keyword>
<evidence type="ECO:0000256" key="3">
    <source>
        <dbReference type="ARBA" id="ARBA00022723"/>
    </source>
</evidence>
<dbReference type="HOGENOM" id="CLU_001570_5_1_7"/>